<evidence type="ECO:0000256" key="9">
    <source>
        <dbReference type="ARBA" id="ARBA00023014"/>
    </source>
</evidence>
<dbReference type="InParanoid" id="D3BQ33"/>
<keyword evidence="17" id="KW-1185">Reference proteome</keyword>
<dbReference type="Pfam" id="PF00730">
    <property type="entry name" value="HhH-GPD"/>
    <property type="match status" value="1"/>
</dbReference>
<evidence type="ECO:0000256" key="4">
    <source>
        <dbReference type="ARBA" id="ARBA00022723"/>
    </source>
</evidence>
<dbReference type="SUPFAM" id="SSF48150">
    <property type="entry name" value="DNA-glycosylase"/>
    <property type="match status" value="1"/>
</dbReference>
<comment type="caution">
    <text evidence="16">The sequence shown here is derived from an EMBL/GenBank/DDBJ whole genome shotgun (WGS) entry which is preliminary data.</text>
</comment>
<dbReference type="GO" id="GO:0051539">
    <property type="term" value="F:4 iron, 4 sulfur cluster binding"/>
    <property type="evidence" value="ECO:0007669"/>
    <property type="project" value="UniProtKB-KW"/>
</dbReference>
<dbReference type="GO" id="GO:0006289">
    <property type="term" value="P:nucleotide-excision repair"/>
    <property type="evidence" value="ECO:0007669"/>
    <property type="project" value="TreeGrafter"/>
</dbReference>
<comment type="caution">
    <text evidence="13">Lacks conserved residue(s) required for the propagation of feature annotation.</text>
</comment>
<dbReference type="EMBL" id="ADBJ01000047">
    <property type="protein sequence ID" value="EFA76584.1"/>
    <property type="molecule type" value="Genomic_DNA"/>
</dbReference>
<feature type="region of interest" description="Disordered" evidence="14">
    <location>
        <begin position="130"/>
        <end position="201"/>
    </location>
</feature>
<evidence type="ECO:0000256" key="1">
    <source>
        <dbReference type="ARBA" id="ARBA00001966"/>
    </source>
</evidence>
<keyword evidence="9" id="KW-0411">Iron-sulfur</keyword>
<keyword evidence="13" id="KW-0539">Nucleus</keyword>
<comment type="cofactor">
    <cofactor evidence="1">
        <name>[4Fe-4S] cluster</name>
        <dbReference type="ChEBI" id="CHEBI:49883"/>
    </cofactor>
</comment>
<evidence type="ECO:0000313" key="17">
    <source>
        <dbReference type="Proteomes" id="UP000001396"/>
    </source>
</evidence>
<dbReference type="Gene3D" id="1.10.340.30">
    <property type="entry name" value="Hypothetical protein, domain 2"/>
    <property type="match status" value="1"/>
</dbReference>
<keyword evidence="13" id="KW-0496">Mitochondrion</keyword>
<reference evidence="16 17" key="1">
    <citation type="journal article" date="2011" name="Genome Res.">
        <title>Phylogeny-wide analysis of social amoeba genomes highlights ancient origins for complex intercellular communication.</title>
        <authorList>
            <person name="Heidel A.J."/>
            <person name="Lawal H.M."/>
            <person name="Felder M."/>
            <person name="Schilde C."/>
            <person name="Helps N.R."/>
            <person name="Tunggal B."/>
            <person name="Rivero F."/>
            <person name="John U."/>
            <person name="Schleicher M."/>
            <person name="Eichinger L."/>
            <person name="Platzer M."/>
            <person name="Noegel A.A."/>
            <person name="Schaap P."/>
            <person name="Gloeckner G."/>
        </authorList>
    </citation>
    <scope>NUCLEOTIDE SEQUENCE [LARGE SCALE GENOMIC DNA]</scope>
    <source>
        <strain evidence="17">ATCC 26659 / Pp 5 / PN500</strain>
    </source>
</reference>
<dbReference type="InterPro" id="IPR030841">
    <property type="entry name" value="NTH1"/>
</dbReference>
<feature type="domain" description="HhH-GPD" evidence="15">
    <location>
        <begin position="275"/>
        <end position="422"/>
    </location>
</feature>
<evidence type="ECO:0000313" key="16">
    <source>
        <dbReference type="EMBL" id="EFA76584.1"/>
    </source>
</evidence>
<keyword evidence="16" id="KW-0540">Nuclease</keyword>
<dbReference type="InterPro" id="IPR004035">
    <property type="entry name" value="Endouclease-III_FeS-bd_BS"/>
</dbReference>
<dbReference type="EC" id="4.2.99.18" evidence="13"/>
<evidence type="ECO:0000256" key="7">
    <source>
        <dbReference type="ARBA" id="ARBA00022946"/>
    </source>
</evidence>
<gene>
    <name evidence="16" type="primary">apnB</name>
    <name evidence="13" type="synonym">NTH1</name>
    <name evidence="16" type="ORF">PPL_10353</name>
</gene>
<dbReference type="GO" id="GO:0046872">
    <property type="term" value="F:metal ion binding"/>
    <property type="evidence" value="ECO:0007669"/>
    <property type="project" value="UniProtKB-KW"/>
</dbReference>
<dbReference type="CDD" id="cd00056">
    <property type="entry name" value="ENDO3c"/>
    <property type="match status" value="1"/>
</dbReference>
<feature type="compositionally biased region" description="Low complexity" evidence="14">
    <location>
        <begin position="175"/>
        <end position="190"/>
    </location>
</feature>
<dbReference type="GO" id="GO:0005634">
    <property type="term" value="C:nucleus"/>
    <property type="evidence" value="ECO:0007669"/>
    <property type="project" value="UniProtKB-SubCell"/>
</dbReference>
<dbReference type="Gene3D" id="1.10.1670.10">
    <property type="entry name" value="Helix-hairpin-Helix base-excision DNA repair enzymes (C-terminal)"/>
    <property type="match status" value="1"/>
</dbReference>
<comment type="subcellular location">
    <subcellularLocation>
        <location evidence="13">Nucleus</location>
    </subcellularLocation>
    <subcellularLocation>
        <location evidence="13">Mitochondrion</location>
    </subcellularLocation>
</comment>
<evidence type="ECO:0000256" key="6">
    <source>
        <dbReference type="ARBA" id="ARBA00022801"/>
    </source>
</evidence>
<evidence type="ECO:0000256" key="2">
    <source>
        <dbReference type="ARBA" id="ARBA00008343"/>
    </source>
</evidence>
<dbReference type="GO" id="GO:0140078">
    <property type="term" value="F:class I DNA-(apurinic or apyrimidinic site) endonuclease activity"/>
    <property type="evidence" value="ECO:0007669"/>
    <property type="project" value="UniProtKB-EC"/>
</dbReference>
<dbReference type="GeneID" id="31365824"/>
<evidence type="ECO:0000256" key="5">
    <source>
        <dbReference type="ARBA" id="ARBA00022763"/>
    </source>
</evidence>
<dbReference type="EC" id="3.2.2.-" evidence="13"/>
<keyword evidence="16" id="KW-0255">Endonuclease</keyword>
<keyword evidence="3" id="KW-0004">4Fe-4S</keyword>
<accession>D3BQ33</accession>
<feature type="compositionally biased region" description="Basic and acidic residues" evidence="14">
    <location>
        <begin position="454"/>
        <end position="470"/>
    </location>
</feature>
<keyword evidence="6 13" id="KW-0378">Hydrolase</keyword>
<keyword evidence="8" id="KW-0408">Iron</keyword>
<comment type="similarity">
    <text evidence="2 13">Belongs to the Nth/MutY family.</text>
</comment>
<dbReference type="OMA" id="TCPSAHR"/>
<keyword evidence="11 13" id="KW-0456">Lyase</keyword>
<dbReference type="FunFam" id="1.10.1670.10:FF:000003">
    <property type="entry name" value="Endonuclease III homolog"/>
    <property type="match status" value="1"/>
</dbReference>
<dbReference type="PROSITE" id="PS00764">
    <property type="entry name" value="ENDONUCLEASE_III_1"/>
    <property type="match status" value="1"/>
</dbReference>
<dbReference type="AlphaFoldDB" id="D3BQ33"/>
<evidence type="ECO:0000256" key="3">
    <source>
        <dbReference type="ARBA" id="ARBA00022485"/>
    </source>
</evidence>
<dbReference type="PANTHER" id="PTHR43286">
    <property type="entry name" value="ENDONUCLEASE III-LIKE PROTEIN 1"/>
    <property type="match status" value="1"/>
</dbReference>
<dbReference type="InterPro" id="IPR011257">
    <property type="entry name" value="DNA_glycosylase"/>
</dbReference>
<keyword evidence="12 13" id="KW-0326">Glycosidase</keyword>
<evidence type="ECO:0000256" key="13">
    <source>
        <dbReference type="HAMAP-Rule" id="MF_03183"/>
    </source>
</evidence>
<feature type="compositionally biased region" description="Basic and acidic residues" evidence="14">
    <location>
        <begin position="150"/>
        <end position="162"/>
    </location>
</feature>
<dbReference type="GO" id="GO:0005739">
    <property type="term" value="C:mitochondrion"/>
    <property type="evidence" value="ECO:0007669"/>
    <property type="project" value="UniProtKB-SubCell"/>
</dbReference>
<evidence type="ECO:0000256" key="12">
    <source>
        <dbReference type="ARBA" id="ARBA00023295"/>
    </source>
</evidence>
<keyword evidence="7" id="KW-0809">Transit peptide</keyword>
<evidence type="ECO:0000256" key="14">
    <source>
        <dbReference type="SAM" id="MobiDB-lite"/>
    </source>
</evidence>
<evidence type="ECO:0000259" key="15">
    <source>
        <dbReference type="SMART" id="SM00478"/>
    </source>
</evidence>
<organism evidence="16 17">
    <name type="scientific">Heterostelium pallidum (strain ATCC 26659 / Pp 5 / PN500)</name>
    <name type="common">Cellular slime mold</name>
    <name type="synonym">Polysphondylium pallidum</name>
    <dbReference type="NCBI Taxonomy" id="670386"/>
    <lineage>
        <taxon>Eukaryota</taxon>
        <taxon>Amoebozoa</taxon>
        <taxon>Evosea</taxon>
        <taxon>Eumycetozoa</taxon>
        <taxon>Dictyostelia</taxon>
        <taxon>Acytosteliales</taxon>
        <taxon>Acytosteliaceae</taxon>
        <taxon>Heterostelium</taxon>
    </lineage>
</organism>
<evidence type="ECO:0000256" key="11">
    <source>
        <dbReference type="ARBA" id="ARBA00023239"/>
    </source>
</evidence>
<dbReference type="HAMAP" id="MF_03183">
    <property type="entry name" value="Endonuclease_III_Nth"/>
    <property type="match status" value="1"/>
</dbReference>
<proteinExistence type="inferred from homology"/>
<dbReference type="InterPro" id="IPR023170">
    <property type="entry name" value="HhH_base_excis_C"/>
</dbReference>
<dbReference type="FunCoup" id="D3BQ33">
    <property type="interactions" value="184"/>
</dbReference>
<sequence length="470" mass="53981">MVTFESNFAARYFQYLQCIDQNQKQQHWHHQKYRVVIEQVCLRCNILSISNPQHPISTNFQVFVNSKIYPQQQRQQQYQRSTIASHLFNSNSNLSFTTKSFPQNYKDHLNNSNNIKMSKKRSVVKIEYEKDANDNDDDNNTPTLSGFPDHNLKDKQIENSEKLEEEEDVEDDKTTTTTTTTTTSTSSSSSADTKRPLISRKKLRVSTENVVEGRVKKAVDKLEANRKHWKEEWDLIAEMRGSQLAPVDWAGCETFNDNTLEDKVSRFHVLVACLLSSQTKDAVTYAAMNKLKAHGLTVDNIIATSHETIETLLYPVSFYKRKAIYLKKIVNIMKEKYKGDIPEAYNDIMSLPGIGLKMTNLIVQAWGRVEGIAVDVHMHRICNRLGWVNTNTPEETTKALQDWVPRDRWAEINKLLVGFGQTVCAPTRPKCESCKINHLCPTGIQNMKSTPTTTKKEKSIKKEKTIKKEK</sequence>
<feature type="region of interest" description="Disordered" evidence="14">
    <location>
        <begin position="445"/>
        <end position="470"/>
    </location>
</feature>
<evidence type="ECO:0000256" key="10">
    <source>
        <dbReference type="ARBA" id="ARBA00023204"/>
    </source>
</evidence>
<name>D3BQ33_HETP5</name>
<dbReference type="RefSeq" id="XP_020428716.1">
    <property type="nucleotide sequence ID" value="XM_020581131.1"/>
</dbReference>
<dbReference type="GO" id="GO:0006285">
    <property type="term" value="P:base-excision repair, AP site formation"/>
    <property type="evidence" value="ECO:0007669"/>
    <property type="project" value="UniProtKB-UniRule"/>
</dbReference>
<dbReference type="STRING" id="670386.D3BQ33"/>
<dbReference type="GO" id="GO:0003677">
    <property type="term" value="F:DNA binding"/>
    <property type="evidence" value="ECO:0007669"/>
    <property type="project" value="UniProtKB-UniRule"/>
</dbReference>
<dbReference type="FunFam" id="1.10.340.30:FF:000005">
    <property type="entry name" value="Endonuclease III-like protein 1"/>
    <property type="match status" value="1"/>
</dbReference>
<keyword evidence="10 13" id="KW-0234">DNA repair</keyword>
<comment type="catalytic activity">
    <reaction evidence="13">
        <text>2'-deoxyribonucleotide-(2'-deoxyribose 5'-phosphate)-2'-deoxyribonucleotide-DNA = a 3'-end 2'-deoxyribonucleotide-(2,3-dehydro-2,3-deoxyribose 5'-phosphate)-DNA + a 5'-end 5'-phospho-2'-deoxyribonucleoside-DNA + H(+)</text>
        <dbReference type="Rhea" id="RHEA:66592"/>
        <dbReference type="Rhea" id="RHEA-COMP:13180"/>
        <dbReference type="Rhea" id="RHEA-COMP:16897"/>
        <dbReference type="Rhea" id="RHEA-COMP:17067"/>
        <dbReference type="ChEBI" id="CHEBI:15378"/>
        <dbReference type="ChEBI" id="CHEBI:136412"/>
        <dbReference type="ChEBI" id="CHEBI:157695"/>
        <dbReference type="ChEBI" id="CHEBI:167181"/>
        <dbReference type="EC" id="4.2.99.18"/>
    </reaction>
</comment>
<comment type="function">
    <text evidence="13">Bifunctional DNA N-glycosylase with associated apurinic/apyrimidinic (AP) lyase function that catalyzes the first step in base excision repair (BER), the primary repair pathway for the repair of oxidative DNA damage. The DNA N-glycosylase activity releases the damaged DNA base from DNA by cleaving the N-glycosidic bond, leaving an AP site. The AP lyase activity cleaves the phosphodiester bond 3' to the AP site by a beta-elimination. Primarily recognizes and repairs oxidative base damage of pyrimidines.</text>
</comment>
<dbReference type="Proteomes" id="UP000001396">
    <property type="component" value="Unassembled WGS sequence"/>
</dbReference>
<dbReference type="InterPro" id="IPR003265">
    <property type="entry name" value="HhH-GPD_domain"/>
</dbReference>
<dbReference type="SMART" id="SM00478">
    <property type="entry name" value="ENDO3c"/>
    <property type="match status" value="1"/>
</dbReference>
<keyword evidence="4" id="KW-0479">Metal-binding</keyword>
<protein>
    <recommendedName>
        <fullName evidence="13">Endonuclease III homolog</fullName>
        <ecNumber evidence="13">3.2.2.-</ecNumber>
        <ecNumber evidence="13">4.2.99.18</ecNumber>
    </recommendedName>
    <alternativeName>
        <fullName evidence="13">Bifunctional DNA N-glycosylase/DNA-(apurinic or apyrimidinic site) lyase</fullName>
        <shortName evidence="13">DNA glycosylase/AP lyase</shortName>
    </alternativeName>
</protein>
<evidence type="ECO:0000256" key="8">
    <source>
        <dbReference type="ARBA" id="ARBA00023004"/>
    </source>
</evidence>
<dbReference type="GO" id="GO:0000703">
    <property type="term" value="F:oxidized pyrimidine nucleobase lesion DNA N-glycosylase activity"/>
    <property type="evidence" value="ECO:0007669"/>
    <property type="project" value="UniProtKB-UniRule"/>
</dbReference>
<dbReference type="PANTHER" id="PTHR43286:SF1">
    <property type="entry name" value="ENDONUCLEASE III-LIKE PROTEIN 1"/>
    <property type="match status" value="1"/>
</dbReference>
<keyword evidence="5 13" id="KW-0227">DNA damage</keyword>